<dbReference type="Proteomes" id="UP000199705">
    <property type="component" value="Unassembled WGS sequence"/>
</dbReference>
<reference evidence="2" key="1">
    <citation type="submission" date="2016-10" db="EMBL/GenBank/DDBJ databases">
        <authorList>
            <person name="Varghese N."/>
            <person name="Submissions S."/>
        </authorList>
    </citation>
    <scope>NUCLEOTIDE SEQUENCE [LARGE SCALE GENOMIC DNA]</scope>
    <source>
        <strain evidence="2">Gh-67</strain>
    </source>
</reference>
<name>A0A1G7YQH4_9SPHI</name>
<protein>
    <submittedName>
        <fullName evidence="1">Uncharacterized protein</fullName>
    </submittedName>
</protein>
<sequence>MHWSVSAFSTNSVLECVSTNSFLSLVKVGATPNEPIPAVANIINNKSPQSLVNFLSFFISISENKLQALPSLGFVPK</sequence>
<organism evidence="1 2">
    <name type="scientific">Mucilaginibacter gossypii</name>
    <dbReference type="NCBI Taxonomy" id="551996"/>
    <lineage>
        <taxon>Bacteria</taxon>
        <taxon>Pseudomonadati</taxon>
        <taxon>Bacteroidota</taxon>
        <taxon>Sphingobacteriia</taxon>
        <taxon>Sphingobacteriales</taxon>
        <taxon>Sphingobacteriaceae</taxon>
        <taxon>Mucilaginibacter</taxon>
    </lineage>
</organism>
<dbReference type="AlphaFoldDB" id="A0A1G7YQH4"/>
<proteinExistence type="predicted"/>
<dbReference type="EMBL" id="FNCG01000006">
    <property type="protein sequence ID" value="SDG98701.1"/>
    <property type="molecule type" value="Genomic_DNA"/>
</dbReference>
<evidence type="ECO:0000313" key="1">
    <source>
        <dbReference type="EMBL" id="SDG98701.1"/>
    </source>
</evidence>
<accession>A0A1G7YQH4</accession>
<keyword evidence="2" id="KW-1185">Reference proteome</keyword>
<evidence type="ECO:0000313" key="2">
    <source>
        <dbReference type="Proteomes" id="UP000199705"/>
    </source>
</evidence>
<gene>
    <name evidence="1" type="ORF">SAMN05192573_10621</name>
</gene>